<feature type="transmembrane region" description="Helical" evidence="7">
    <location>
        <begin position="264"/>
        <end position="282"/>
    </location>
</feature>
<feature type="transmembrane region" description="Helical" evidence="7">
    <location>
        <begin position="157"/>
        <end position="179"/>
    </location>
</feature>
<organism evidence="9 10">
    <name type="scientific">[Clostridium] leptum CAG:27</name>
    <dbReference type="NCBI Taxonomy" id="1263068"/>
    <lineage>
        <taxon>Bacteria</taxon>
        <taxon>Bacillati</taxon>
        <taxon>Bacillota</taxon>
        <taxon>Clostridia</taxon>
        <taxon>Eubacteriales</taxon>
        <taxon>Oscillospiraceae</taxon>
        <taxon>Oscillospiraceae incertae sedis</taxon>
    </lineage>
</organism>
<dbReference type="PANTHER" id="PTHR30193">
    <property type="entry name" value="ABC TRANSPORTER PERMEASE PROTEIN"/>
    <property type="match status" value="1"/>
</dbReference>
<evidence type="ECO:0000256" key="2">
    <source>
        <dbReference type="ARBA" id="ARBA00022448"/>
    </source>
</evidence>
<comment type="similarity">
    <text evidence="7">Belongs to the binding-protein-dependent transport system permease family.</text>
</comment>
<feature type="transmembrane region" description="Helical" evidence="7">
    <location>
        <begin position="71"/>
        <end position="92"/>
    </location>
</feature>
<evidence type="ECO:0000256" key="3">
    <source>
        <dbReference type="ARBA" id="ARBA00022475"/>
    </source>
</evidence>
<keyword evidence="3" id="KW-1003">Cell membrane</keyword>
<dbReference type="AlphaFoldDB" id="R6N8C3"/>
<feature type="transmembrane region" description="Helical" evidence="7">
    <location>
        <begin position="104"/>
        <end position="124"/>
    </location>
</feature>
<dbReference type="Pfam" id="PF00528">
    <property type="entry name" value="BPD_transp_1"/>
    <property type="match status" value="1"/>
</dbReference>
<feature type="transmembrane region" description="Helical" evidence="7">
    <location>
        <begin position="12"/>
        <end position="37"/>
    </location>
</feature>
<evidence type="ECO:0000313" key="9">
    <source>
        <dbReference type="EMBL" id="CDC04604.1"/>
    </source>
</evidence>
<dbReference type="Proteomes" id="UP000018168">
    <property type="component" value="Unassembled WGS sequence"/>
</dbReference>
<keyword evidence="6 7" id="KW-0472">Membrane</keyword>
<dbReference type="InterPro" id="IPR035906">
    <property type="entry name" value="MetI-like_sf"/>
</dbReference>
<dbReference type="SUPFAM" id="SSF161098">
    <property type="entry name" value="MetI-like"/>
    <property type="match status" value="1"/>
</dbReference>
<evidence type="ECO:0000313" key="10">
    <source>
        <dbReference type="Proteomes" id="UP000018168"/>
    </source>
</evidence>
<evidence type="ECO:0000259" key="8">
    <source>
        <dbReference type="PROSITE" id="PS50928"/>
    </source>
</evidence>
<dbReference type="InterPro" id="IPR000515">
    <property type="entry name" value="MetI-like"/>
</dbReference>
<dbReference type="PROSITE" id="PS50928">
    <property type="entry name" value="ABC_TM1"/>
    <property type="match status" value="1"/>
</dbReference>
<evidence type="ECO:0000256" key="5">
    <source>
        <dbReference type="ARBA" id="ARBA00022989"/>
    </source>
</evidence>
<gene>
    <name evidence="9" type="ORF">BN578_00139</name>
</gene>
<reference evidence="9" key="1">
    <citation type="submission" date="2012-11" db="EMBL/GenBank/DDBJ databases">
        <title>Dependencies among metagenomic species, viruses, plasmids and units of genetic variation.</title>
        <authorList>
            <person name="Nielsen H.B."/>
            <person name="Almeida M."/>
            <person name="Juncker A.S."/>
            <person name="Rasmussen S."/>
            <person name="Li J."/>
            <person name="Sunagawa S."/>
            <person name="Plichta D."/>
            <person name="Gautier L."/>
            <person name="Le Chatelier E."/>
            <person name="Peletier E."/>
            <person name="Bonde I."/>
            <person name="Nielsen T."/>
            <person name="Manichanh C."/>
            <person name="Arumugam M."/>
            <person name="Batto J."/>
            <person name="Santos M.B.Q.D."/>
            <person name="Blom N."/>
            <person name="Borruel N."/>
            <person name="Burgdorf K.S."/>
            <person name="Boumezbeur F."/>
            <person name="Casellas F."/>
            <person name="Dore J."/>
            <person name="Guarner F."/>
            <person name="Hansen T."/>
            <person name="Hildebrand F."/>
            <person name="Kaas R.S."/>
            <person name="Kennedy S."/>
            <person name="Kristiansen K."/>
            <person name="Kultima J.R."/>
            <person name="Leonard P."/>
            <person name="Levenez F."/>
            <person name="Lund O."/>
            <person name="Moumen B."/>
            <person name="Le Paslier D."/>
            <person name="Pons N."/>
            <person name="Pedersen O."/>
            <person name="Prifti E."/>
            <person name="Qin J."/>
            <person name="Raes J."/>
            <person name="Tap J."/>
            <person name="Tims S."/>
            <person name="Ussery D.W."/>
            <person name="Yamada T."/>
            <person name="MetaHit consortium"/>
            <person name="Renault P."/>
            <person name="Sicheritz-Ponten T."/>
            <person name="Bork P."/>
            <person name="Wang J."/>
            <person name="Brunak S."/>
            <person name="Ehrlich S.D."/>
        </authorList>
    </citation>
    <scope>NUCLEOTIDE SEQUENCE [LARGE SCALE GENOMIC DNA]</scope>
</reference>
<dbReference type="EMBL" id="CBEP010000067">
    <property type="protein sequence ID" value="CDC04604.1"/>
    <property type="molecule type" value="Genomic_DNA"/>
</dbReference>
<dbReference type="Gene3D" id="1.10.3720.10">
    <property type="entry name" value="MetI-like"/>
    <property type="match status" value="1"/>
</dbReference>
<name>R6N8C3_9FIRM</name>
<proteinExistence type="inferred from homology"/>
<keyword evidence="5 7" id="KW-1133">Transmembrane helix</keyword>
<comment type="caution">
    <text evidence="9">The sequence shown here is derived from an EMBL/GenBank/DDBJ whole genome shotgun (WGS) entry which is preliminary data.</text>
</comment>
<evidence type="ECO:0000256" key="4">
    <source>
        <dbReference type="ARBA" id="ARBA00022692"/>
    </source>
</evidence>
<comment type="subcellular location">
    <subcellularLocation>
        <location evidence="1 7">Cell membrane</location>
        <topology evidence="1 7">Multi-pass membrane protein</topology>
    </subcellularLocation>
</comment>
<dbReference type="InterPro" id="IPR051393">
    <property type="entry name" value="ABC_transporter_permease"/>
</dbReference>
<dbReference type="GO" id="GO:0005886">
    <property type="term" value="C:plasma membrane"/>
    <property type="evidence" value="ECO:0007669"/>
    <property type="project" value="UniProtKB-SubCell"/>
</dbReference>
<evidence type="ECO:0000256" key="7">
    <source>
        <dbReference type="RuleBase" id="RU363032"/>
    </source>
</evidence>
<accession>R6N8C3</accession>
<keyword evidence="2 7" id="KW-0813">Transport</keyword>
<feature type="transmembrane region" description="Helical" evidence="7">
    <location>
        <begin position="200"/>
        <end position="225"/>
    </location>
</feature>
<dbReference type="CDD" id="cd06261">
    <property type="entry name" value="TM_PBP2"/>
    <property type="match status" value="1"/>
</dbReference>
<dbReference type="GO" id="GO:0055085">
    <property type="term" value="P:transmembrane transport"/>
    <property type="evidence" value="ECO:0007669"/>
    <property type="project" value="InterPro"/>
</dbReference>
<keyword evidence="4 7" id="KW-0812">Transmembrane</keyword>
<feature type="domain" description="ABC transmembrane type-1" evidence="8">
    <location>
        <begin position="63"/>
        <end position="281"/>
    </location>
</feature>
<sequence>MKWVSKKRTIIGFVLPSFVFFTLYLIYSIFVAGYYSLTNYNGVKTPDFVGLANYFKIFQDNIFLNSLKNTGIILIITILILLPLSFLLAALLDTNFRGQSIVKAMNFTPYIIAPILVGTIWMFILDPKIGLVNGLLCNIGLDSWQQDWIGGKTLTPYSVGIVYTWQSIGFYATIFLAGLKTISRDLYEVASVEGANFRQRLLYITIPLLKETIIINMVLMITGALKIFEIVYQLTNGEPNHLSDVVVTYMYYITFKRMKYGEGMAIAMVILIISVIISFAYIRNARKKLDK</sequence>
<evidence type="ECO:0000256" key="6">
    <source>
        <dbReference type="ARBA" id="ARBA00023136"/>
    </source>
</evidence>
<dbReference type="PANTHER" id="PTHR30193:SF37">
    <property type="entry name" value="INNER MEMBRANE ABC TRANSPORTER PERMEASE PROTEIN YCJO"/>
    <property type="match status" value="1"/>
</dbReference>
<evidence type="ECO:0000256" key="1">
    <source>
        <dbReference type="ARBA" id="ARBA00004651"/>
    </source>
</evidence>
<protein>
    <submittedName>
        <fullName evidence="9">ABC transporter permease protein</fullName>
    </submittedName>
</protein>